<dbReference type="AlphaFoldDB" id="A0A939BU15"/>
<accession>A0A939BU15</accession>
<proteinExistence type="predicted"/>
<keyword evidence="1" id="KW-0812">Transmembrane</keyword>
<keyword evidence="1" id="KW-1133">Transmembrane helix</keyword>
<comment type="caution">
    <text evidence="2">The sequence shown here is derived from an EMBL/GenBank/DDBJ whole genome shotgun (WGS) entry which is preliminary data.</text>
</comment>
<gene>
    <name evidence="2" type="ORF">JOD01_001645</name>
</gene>
<feature type="transmembrane region" description="Helical" evidence="1">
    <location>
        <begin position="106"/>
        <end position="127"/>
    </location>
</feature>
<dbReference type="EMBL" id="JAFBEB010000004">
    <property type="protein sequence ID" value="MBM7590044.1"/>
    <property type="molecule type" value="Genomic_DNA"/>
</dbReference>
<organism evidence="2 3">
    <name type="scientific">Brevibacillus fulvus</name>
    <dbReference type="NCBI Taxonomy" id="1125967"/>
    <lineage>
        <taxon>Bacteria</taxon>
        <taxon>Bacillati</taxon>
        <taxon>Bacillota</taxon>
        <taxon>Bacilli</taxon>
        <taxon>Bacillales</taxon>
        <taxon>Paenibacillaceae</taxon>
        <taxon>Brevibacillus</taxon>
    </lineage>
</organism>
<feature type="transmembrane region" description="Helical" evidence="1">
    <location>
        <begin position="77"/>
        <end position="99"/>
    </location>
</feature>
<dbReference type="RefSeq" id="WP_204517747.1">
    <property type="nucleotide sequence ID" value="NZ_BAABIN010000007.1"/>
</dbReference>
<feature type="transmembrane region" description="Helical" evidence="1">
    <location>
        <begin position="139"/>
        <end position="157"/>
    </location>
</feature>
<name>A0A939BU15_9BACL</name>
<evidence type="ECO:0000313" key="3">
    <source>
        <dbReference type="Proteomes" id="UP000717624"/>
    </source>
</evidence>
<dbReference type="Proteomes" id="UP000717624">
    <property type="component" value="Unassembled WGS sequence"/>
</dbReference>
<reference evidence="2" key="1">
    <citation type="submission" date="2021-01" db="EMBL/GenBank/DDBJ databases">
        <title>Genomic Encyclopedia of Type Strains, Phase IV (KMG-IV): sequencing the most valuable type-strain genomes for metagenomic binning, comparative biology and taxonomic classification.</title>
        <authorList>
            <person name="Goeker M."/>
        </authorList>
    </citation>
    <scope>NUCLEOTIDE SEQUENCE</scope>
    <source>
        <strain evidence="2">DSM 25523</strain>
    </source>
</reference>
<evidence type="ECO:0000256" key="1">
    <source>
        <dbReference type="SAM" id="Phobius"/>
    </source>
</evidence>
<sequence>MAKGAFRLTTLGIVMIPVAVGINFIGKQLANTLNLPIWLDSIGTILSAVIAGPWIGAISGFVNNLFFGLTMDGGLSIWYGISSIAIAMAAGVLAALGWFRSLPKAIVAGIIVAIVSAIVSTPINVLLWGGQTGKAWGDLLFGMLIGNGVNIWLASFIDELLLDLFDKVVVAALVYFIALGLPKRLTQGIRSAETAVRK</sequence>
<feature type="transmembrane region" description="Helical" evidence="1">
    <location>
        <begin position="37"/>
        <end position="57"/>
    </location>
</feature>
<keyword evidence="3" id="KW-1185">Reference proteome</keyword>
<evidence type="ECO:0000313" key="2">
    <source>
        <dbReference type="EMBL" id="MBM7590044.1"/>
    </source>
</evidence>
<protein>
    <submittedName>
        <fullName evidence="2">Energy-coupling factor transport system substrate-specific component</fullName>
    </submittedName>
</protein>
<keyword evidence="1" id="KW-0472">Membrane</keyword>
<feature type="transmembrane region" description="Helical" evidence="1">
    <location>
        <begin position="164"/>
        <end position="181"/>
    </location>
</feature>
<feature type="transmembrane region" description="Helical" evidence="1">
    <location>
        <begin position="6"/>
        <end position="25"/>
    </location>
</feature>
<dbReference type="Gene3D" id="1.10.1760.20">
    <property type="match status" value="1"/>
</dbReference>